<dbReference type="Proteomes" id="UP001175226">
    <property type="component" value="Unassembled WGS sequence"/>
</dbReference>
<dbReference type="PANTHER" id="PTHR15615:SF36">
    <property type="entry name" value="PHO85 CYCLIN-5"/>
    <property type="match status" value="1"/>
</dbReference>
<dbReference type="GO" id="GO:0000307">
    <property type="term" value="C:cyclin-dependent protein kinase holoenzyme complex"/>
    <property type="evidence" value="ECO:0007669"/>
    <property type="project" value="TreeGrafter"/>
</dbReference>
<dbReference type="EMBL" id="JAUEPT010000002">
    <property type="protein sequence ID" value="KAK0455009.1"/>
    <property type="molecule type" value="Genomic_DNA"/>
</dbReference>
<feature type="region of interest" description="Disordered" evidence="1">
    <location>
        <begin position="435"/>
        <end position="461"/>
    </location>
</feature>
<reference evidence="2" key="1">
    <citation type="submission" date="2023-06" db="EMBL/GenBank/DDBJ databases">
        <authorList>
            <consortium name="Lawrence Berkeley National Laboratory"/>
            <person name="Ahrendt S."/>
            <person name="Sahu N."/>
            <person name="Indic B."/>
            <person name="Wong-Bajracharya J."/>
            <person name="Merenyi Z."/>
            <person name="Ke H.-M."/>
            <person name="Monk M."/>
            <person name="Kocsube S."/>
            <person name="Drula E."/>
            <person name="Lipzen A."/>
            <person name="Balint B."/>
            <person name="Henrissat B."/>
            <person name="Andreopoulos B."/>
            <person name="Martin F.M."/>
            <person name="Harder C.B."/>
            <person name="Rigling D."/>
            <person name="Ford K.L."/>
            <person name="Foster G.D."/>
            <person name="Pangilinan J."/>
            <person name="Papanicolaou A."/>
            <person name="Barry K."/>
            <person name="LaButti K."/>
            <person name="Viragh M."/>
            <person name="Koriabine M."/>
            <person name="Yan M."/>
            <person name="Riley R."/>
            <person name="Champramary S."/>
            <person name="Plett K.L."/>
            <person name="Tsai I.J."/>
            <person name="Slot J."/>
            <person name="Sipos G."/>
            <person name="Plett J."/>
            <person name="Nagy L.G."/>
            <person name="Grigoriev I.V."/>
        </authorList>
    </citation>
    <scope>NUCLEOTIDE SEQUENCE</scope>
    <source>
        <strain evidence="2">FPL87.14</strain>
    </source>
</reference>
<evidence type="ECO:0000313" key="3">
    <source>
        <dbReference type="Proteomes" id="UP001175226"/>
    </source>
</evidence>
<proteinExistence type="predicted"/>
<dbReference type="InterPro" id="IPR013922">
    <property type="entry name" value="Cyclin_PHO80-like"/>
</dbReference>
<keyword evidence="3" id="KW-1185">Reference proteome</keyword>
<name>A0AA39K5P0_9AGAR</name>
<dbReference type="AlphaFoldDB" id="A0AA39K5P0"/>
<feature type="region of interest" description="Disordered" evidence="1">
    <location>
        <begin position="1"/>
        <end position="64"/>
    </location>
</feature>
<evidence type="ECO:0008006" key="4">
    <source>
        <dbReference type="Google" id="ProtNLM"/>
    </source>
</evidence>
<protein>
    <recommendedName>
        <fullName evidence="4">Cyclin N-terminal domain-containing protein</fullName>
    </recommendedName>
</protein>
<organism evidence="2 3">
    <name type="scientific">Armillaria borealis</name>
    <dbReference type="NCBI Taxonomy" id="47425"/>
    <lineage>
        <taxon>Eukaryota</taxon>
        <taxon>Fungi</taxon>
        <taxon>Dikarya</taxon>
        <taxon>Basidiomycota</taxon>
        <taxon>Agaricomycotina</taxon>
        <taxon>Agaricomycetes</taxon>
        <taxon>Agaricomycetidae</taxon>
        <taxon>Agaricales</taxon>
        <taxon>Marasmiineae</taxon>
        <taxon>Physalacriaceae</taxon>
        <taxon>Armillaria</taxon>
    </lineage>
</organism>
<evidence type="ECO:0000313" key="2">
    <source>
        <dbReference type="EMBL" id="KAK0455009.1"/>
    </source>
</evidence>
<gene>
    <name evidence="2" type="ORF">EV421DRAFT_471439</name>
</gene>
<comment type="caution">
    <text evidence="2">The sequence shown here is derived from an EMBL/GenBank/DDBJ whole genome shotgun (WGS) entry which is preliminary data.</text>
</comment>
<sequence>MHSSIHSLAHRAPPATRTRVRWQPYASIPSTSSTPRSPPSTPPASPLTSDLDRPRHPSTTNPKTKYALGLVDQAVKALCDIWRPQDIPQVYIASRAISNSDLTVLVMHPTLSALITPTNISKRNTQQLPSPVTPTYEPSDEYPPVQSDGPNKTLIPLKGFVHEVLRRSKTSGSVLQTALCYLAAIRPNVLELVQLEKAGQGPRGEPELAYRITPATQAELEMELGLSLDTLVDPGSDAMDTVKMSMEGSDDMSTDTLPGDNHEHKTDLLPAPSMPSPLLCPRRAFLASLILASKFMQDKCYSNRAWAKLSGLQPREISRCERALGDALGWRLWVGKTPLGDPTPATRPVVRCRSESNLTLSPPPFLSDQTLTPTAKQRRLKRCSTLPAEAFGARPLEPQMLLLDSSHASASYDIQVDVNNINHIPVHSLTSQNMASNYTSPPTPGLTYSPSSSSSTSSGDRTIQMSTFLDDNMSGSFQDLTCSVESWDKASDGLDESAPFIEFCSIKLGDPVPIYPWSGHTLCAQ</sequence>
<dbReference type="PANTHER" id="PTHR15615">
    <property type="match status" value="1"/>
</dbReference>
<feature type="compositionally biased region" description="Low complexity" evidence="1">
    <location>
        <begin position="445"/>
        <end position="459"/>
    </location>
</feature>
<dbReference type="GO" id="GO:0005634">
    <property type="term" value="C:nucleus"/>
    <property type="evidence" value="ECO:0007669"/>
    <property type="project" value="TreeGrafter"/>
</dbReference>
<feature type="compositionally biased region" description="Pro residues" evidence="1">
    <location>
        <begin position="36"/>
        <end position="45"/>
    </location>
</feature>
<feature type="region of interest" description="Disordered" evidence="1">
    <location>
        <begin position="123"/>
        <end position="149"/>
    </location>
</feature>
<dbReference type="CDD" id="cd20557">
    <property type="entry name" value="CYCLIN_ScPCL1-like"/>
    <property type="match status" value="1"/>
</dbReference>
<evidence type="ECO:0000256" key="1">
    <source>
        <dbReference type="SAM" id="MobiDB-lite"/>
    </source>
</evidence>
<dbReference type="Gene3D" id="1.10.472.10">
    <property type="entry name" value="Cyclin-like"/>
    <property type="match status" value="1"/>
</dbReference>
<dbReference type="GO" id="GO:0019901">
    <property type="term" value="F:protein kinase binding"/>
    <property type="evidence" value="ECO:0007669"/>
    <property type="project" value="InterPro"/>
</dbReference>
<dbReference type="GO" id="GO:0016538">
    <property type="term" value="F:cyclin-dependent protein serine/threonine kinase regulator activity"/>
    <property type="evidence" value="ECO:0007669"/>
    <property type="project" value="TreeGrafter"/>
</dbReference>
<accession>A0AA39K5P0</accession>